<reference evidence="1" key="3">
    <citation type="submission" date="2011-03" db="EMBL/GenBank/DDBJ databases">
        <title>Annotation of Magnaporthe poae ATCC 64411.</title>
        <authorList>
            <person name="Ma L.-J."/>
            <person name="Dead R."/>
            <person name="Young S.K."/>
            <person name="Zeng Q."/>
            <person name="Gargeya S."/>
            <person name="Fitzgerald M."/>
            <person name="Haas B."/>
            <person name="Abouelleil A."/>
            <person name="Alvarado L."/>
            <person name="Arachchi H.M."/>
            <person name="Berlin A."/>
            <person name="Brown A."/>
            <person name="Chapman S.B."/>
            <person name="Chen Z."/>
            <person name="Dunbar C."/>
            <person name="Freedman E."/>
            <person name="Gearin G."/>
            <person name="Gellesch M."/>
            <person name="Goldberg J."/>
            <person name="Griggs A."/>
            <person name="Gujja S."/>
            <person name="Heiman D."/>
            <person name="Howarth C."/>
            <person name="Larson L."/>
            <person name="Lui A."/>
            <person name="MacDonald P.J.P."/>
            <person name="Mehta T."/>
            <person name="Montmayeur A."/>
            <person name="Murphy C."/>
            <person name="Neiman D."/>
            <person name="Pearson M."/>
            <person name="Priest M."/>
            <person name="Roberts A."/>
            <person name="Saif S."/>
            <person name="Shea T."/>
            <person name="Shenoy N."/>
            <person name="Sisk P."/>
            <person name="Stolte C."/>
            <person name="Sykes S."/>
            <person name="Yandava C."/>
            <person name="Wortman J."/>
            <person name="Nusbaum C."/>
            <person name="Birren B."/>
        </authorList>
    </citation>
    <scope>NUCLEOTIDE SEQUENCE</scope>
    <source>
        <strain evidence="1">ATCC 64411</strain>
    </source>
</reference>
<evidence type="ECO:0000313" key="2">
    <source>
        <dbReference type="EnsemblFungi" id="MAPG_08363T0"/>
    </source>
</evidence>
<organism evidence="2 3">
    <name type="scientific">Magnaporthiopsis poae (strain ATCC 64411 / 73-15)</name>
    <name type="common">Kentucky bluegrass fungus</name>
    <name type="synonym">Magnaporthe poae</name>
    <dbReference type="NCBI Taxonomy" id="644358"/>
    <lineage>
        <taxon>Eukaryota</taxon>
        <taxon>Fungi</taxon>
        <taxon>Dikarya</taxon>
        <taxon>Ascomycota</taxon>
        <taxon>Pezizomycotina</taxon>
        <taxon>Sordariomycetes</taxon>
        <taxon>Sordariomycetidae</taxon>
        <taxon>Magnaporthales</taxon>
        <taxon>Magnaporthaceae</taxon>
        <taxon>Magnaporthiopsis</taxon>
    </lineage>
</organism>
<reference evidence="1" key="2">
    <citation type="submission" date="2010-05" db="EMBL/GenBank/DDBJ databases">
        <title>The Genome Sequence of Magnaporthe poae strain ATCC 64411.</title>
        <authorList>
            <consortium name="The Broad Institute Genome Sequencing Platform"/>
            <consortium name="Broad Institute Genome Sequencing Center for Infectious Disease"/>
            <person name="Ma L.-J."/>
            <person name="Dead R."/>
            <person name="Young S."/>
            <person name="Zeng Q."/>
            <person name="Koehrsen M."/>
            <person name="Alvarado L."/>
            <person name="Berlin A."/>
            <person name="Chapman S.B."/>
            <person name="Chen Z."/>
            <person name="Freedman E."/>
            <person name="Gellesch M."/>
            <person name="Goldberg J."/>
            <person name="Griggs A."/>
            <person name="Gujja S."/>
            <person name="Heilman E.R."/>
            <person name="Heiman D."/>
            <person name="Hepburn T."/>
            <person name="Howarth C."/>
            <person name="Jen D."/>
            <person name="Larson L."/>
            <person name="Mehta T."/>
            <person name="Neiman D."/>
            <person name="Pearson M."/>
            <person name="Roberts A."/>
            <person name="Saif S."/>
            <person name="Shea T."/>
            <person name="Shenoy N."/>
            <person name="Sisk P."/>
            <person name="Stolte C."/>
            <person name="Sykes S."/>
            <person name="Walk T."/>
            <person name="White J."/>
            <person name="Yandava C."/>
            <person name="Haas B."/>
            <person name="Nusbaum C."/>
            <person name="Birren B."/>
        </authorList>
    </citation>
    <scope>NUCLEOTIDE SEQUENCE</scope>
    <source>
        <strain evidence="1">ATCC 64411</strain>
    </source>
</reference>
<reference evidence="2" key="5">
    <citation type="submission" date="2015-06" db="UniProtKB">
        <authorList>
            <consortium name="EnsemblFungi"/>
        </authorList>
    </citation>
    <scope>IDENTIFICATION</scope>
    <source>
        <strain evidence="2">ATCC 64411</strain>
    </source>
</reference>
<accession>A0A0C4E761</accession>
<evidence type="ECO:0000313" key="3">
    <source>
        <dbReference type="Proteomes" id="UP000011715"/>
    </source>
</evidence>
<reference evidence="2" key="4">
    <citation type="journal article" date="2015" name="G3 (Bethesda)">
        <title>Genome sequences of three phytopathogenic species of the Magnaporthaceae family of fungi.</title>
        <authorList>
            <person name="Okagaki L.H."/>
            <person name="Nunes C.C."/>
            <person name="Sailsbery J."/>
            <person name="Clay B."/>
            <person name="Brown D."/>
            <person name="John T."/>
            <person name="Oh Y."/>
            <person name="Young N."/>
            <person name="Fitzgerald M."/>
            <person name="Haas B.J."/>
            <person name="Zeng Q."/>
            <person name="Young S."/>
            <person name="Adiconis X."/>
            <person name="Fan L."/>
            <person name="Levin J.Z."/>
            <person name="Mitchell T.K."/>
            <person name="Okubara P.A."/>
            <person name="Farman M.L."/>
            <person name="Kohn L.M."/>
            <person name="Birren B."/>
            <person name="Ma L.-J."/>
            <person name="Dean R.A."/>
        </authorList>
    </citation>
    <scope>NUCLEOTIDE SEQUENCE</scope>
    <source>
        <strain evidence="2">ATCC 64411 / 73-15</strain>
    </source>
</reference>
<proteinExistence type="predicted"/>
<dbReference type="EMBL" id="ADBL01002021">
    <property type="status" value="NOT_ANNOTATED_CDS"/>
    <property type="molecule type" value="Genomic_DNA"/>
</dbReference>
<name>A0A0C4E761_MAGP6</name>
<dbReference type="EnsemblFungi" id="MAPG_08363T0">
    <property type="protein sequence ID" value="MAPG_08363T0"/>
    <property type="gene ID" value="MAPG_08363"/>
</dbReference>
<dbReference type="AlphaFoldDB" id="A0A0C4E761"/>
<sequence>MTVEERRMSHHFNKIAGDNLILSPAKASRVKVLVHEVPCEHLMPVSAAPVECFGSGSPKVNYKRQAAATQGRWQSQQSPPVGVGCPRFGLFQCFRLVVGVAFPTRAAASSSIMRKAAPHADCGQYVFWDDL</sequence>
<keyword evidence="3" id="KW-1185">Reference proteome</keyword>
<dbReference type="Proteomes" id="UP000011715">
    <property type="component" value="Unassembled WGS sequence"/>
</dbReference>
<dbReference type="VEuPathDB" id="FungiDB:MAPG_08363"/>
<gene>
    <name evidence="1" type="ORF">MAPG_08363</name>
</gene>
<protein>
    <submittedName>
        <fullName evidence="1 2">Uncharacterized protein</fullName>
    </submittedName>
</protein>
<reference evidence="3" key="1">
    <citation type="submission" date="2010-05" db="EMBL/GenBank/DDBJ databases">
        <title>The genome sequence of Magnaporthe poae strain ATCC 64411.</title>
        <authorList>
            <person name="Ma L.-J."/>
            <person name="Dead R."/>
            <person name="Young S."/>
            <person name="Zeng Q."/>
            <person name="Koehrsen M."/>
            <person name="Alvarado L."/>
            <person name="Berlin A."/>
            <person name="Chapman S.B."/>
            <person name="Chen Z."/>
            <person name="Freedman E."/>
            <person name="Gellesch M."/>
            <person name="Goldberg J."/>
            <person name="Griggs A."/>
            <person name="Gujja S."/>
            <person name="Heilman E.R."/>
            <person name="Heiman D."/>
            <person name="Hepburn T."/>
            <person name="Howarth C."/>
            <person name="Jen D."/>
            <person name="Larson L."/>
            <person name="Mehta T."/>
            <person name="Neiman D."/>
            <person name="Pearson M."/>
            <person name="Roberts A."/>
            <person name="Saif S."/>
            <person name="Shea T."/>
            <person name="Shenoy N."/>
            <person name="Sisk P."/>
            <person name="Stolte C."/>
            <person name="Sykes S."/>
            <person name="Walk T."/>
            <person name="White J."/>
            <person name="Yandava C."/>
            <person name="Haas B."/>
            <person name="Nusbaum C."/>
            <person name="Birren B."/>
        </authorList>
    </citation>
    <scope>NUCLEOTIDE SEQUENCE [LARGE SCALE GENOMIC DNA]</scope>
    <source>
        <strain evidence="3">ATCC 64411 / 73-15</strain>
    </source>
</reference>
<dbReference type="EMBL" id="GL876973">
    <property type="protein sequence ID" value="KLU89392.1"/>
    <property type="molecule type" value="Genomic_DNA"/>
</dbReference>
<evidence type="ECO:0000313" key="1">
    <source>
        <dbReference type="EMBL" id="KLU89392.1"/>
    </source>
</evidence>